<organism evidence="1">
    <name type="scientific">Timema poppense</name>
    <name type="common">Walking stick</name>
    <dbReference type="NCBI Taxonomy" id="170557"/>
    <lineage>
        <taxon>Eukaryota</taxon>
        <taxon>Metazoa</taxon>
        <taxon>Ecdysozoa</taxon>
        <taxon>Arthropoda</taxon>
        <taxon>Hexapoda</taxon>
        <taxon>Insecta</taxon>
        <taxon>Pterygota</taxon>
        <taxon>Neoptera</taxon>
        <taxon>Polyneoptera</taxon>
        <taxon>Phasmatodea</taxon>
        <taxon>Timematodea</taxon>
        <taxon>Timematoidea</taxon>
        <taxon>Timematidae</taxon>
        <taxon>Timema</taxon>
    </lineage>
</organism>
<sequence>METKRLIKDDLAKERKTKEFEQEVQKKLENGEDLYPCCDTSIWLRSCQKEVTDPLKGKITVYYITDKEAHGIEFGWLYVDYLLLWWHRALLRVHLWMLTTSTRTSNEMMR</sequence>
<name>A0A7R9DH74_TIMPO</name>
<gene>
    <name evidence="1" type="ORF">TPSB3V08_LOCUS8864</name>
</gene>
<protein>
    <submittedName>
        <fullName evidence="1">Uncharacterized protein</fullName>
    </submittedName>
</protein>
<proteinExistence type="predicted"/>
<accession>A0A7R9DH74</accession>
<reference evidence="1" key="1">
    <citation type="submission" date="2020-11" db="EMBL/GenBank/DDBJ databases">
        <authorList>
            <person name="Tran Van P."/>
        </authorList>
    </citation>
    <scope>NUCLEOTIDE SEQUENCE</scope>
</reference>
<evidence type="ECO:0000313" key="1">
    <source>
        <dbReference type="EMBL" id="CAD7413189.1"/>
    </source>
</evidence>
<dbReference type="AlphaFoldDB" id="A0A7R9DH74"/>
<dbReference type="EMBL" id="OD006641">
    <property type="protein sequence ID" value="CAD7413189.1"/>
    <property type="molecule type" value="Genomic_DNA"/>
</dbReference>